<dbReference type="GO" id="GO:0016787">
    <property type="term" value="F:hydrolase activity"/>
    <property type="evidence" value="ECO:0007669"/>
    <property type="project" value="UniProtKB-KW"/>
</dbReference>
<keyword evidence="5" id="KW-0378">Hydrolase</keyword>
<dbReference type="PANTHER" id="PTHR37984:SF5">
    <property type="entry name" value="PROTEIN NYNRIN-LIKE"/>
    <property type="match status" value="1"/>
</dbReference>
<dbReference type="InterPro" id="IPR043502">
    <property type="entry name" value="DNA/RNA_pol_sf"/>
</dbReference>
<dbReference type="InterPro" id="IPR050951">
    <property type="entry name" value="Retrovirus_Pol_polyprotein"/>
</dbReference>
<dbReference type="OrthoDB" id="10053647at2759"/>
<dbReference type="InterPro" id="IPR041588">
    <property type="entry name" value="Integrase_H2C2"/>
</dbReference>
<evidence type="ECO:0000256" key="2">
    <source>
        <dbReference type="ARBA" id="ARBA00022695"/>
    </source>
</evidence>
<dbReference type="EMBL" id="BSXT01003683">
    <property type="protein sequence ID" value="GMF55270.1"/>
    <property type="molecule type" value="Genomic_DNA"/>
</dbReference>
<dbReference type="GO" id="GO:0003676">
    <property type="term" value="F:nucleic acid binding"/>
    <property type="evidence" value="ECO:0007669"/>
    <property type="project" value="InterPro"/>
</dbReference>
<dbReference type="CDD" id="cd09274">
    <property type="entry name" value="RNase_HI_RT_Ty3"/>
    <property type="match status" value="1"/>
</dbReference>
<dbReference type="PANTHER" id="PTHR37984">
    <property type="entry name" value="PROTEIN CBG26694"/>
    <property type="match status" value="1"/>
</dbReference>
<feature type="domain" description="Integrase zinc-binding" evidence="8">
    <location>
        <begin position="181"/>
        <end position="238"/>
    </location>
</feature>
<dbReference type="Proteomes" id="UP001165121">
    <property type="component" value="Unassembled WGS sequence"/>
</dbReference>
<dbReference type="GO" id="GO:0003964">
    <property type="term" value="F:RNA-directed DNA polymerase activity"/>
    <property type="evidence" value="ECO:0007669"/>
    <property type="project" value="UniProtKB-KW"/>
</dbReference>
<evidence type="ECO:0000256" key="3">
    <source>
        <dbReference type="ARBA" id="ARBA00022722"/>
    </source>
</evidence>
<dbReference type="InterPro" id="IPR041373">
    <property type="entry name" value="RT_RNaseH"/>
</dbReference>
<dbReference type="InterPro" id="IPR012337">
    <property type="entry name" value="RNaseH-like_sf"/>
</dbReference>
<dbReference type="SUPFAM" id="SSF56672">
    <property type="entry name" value="DNA/RNA polymerases"/>
    <property type="match status" value="1"/>
</dbReference>
<evidence type="ECO:0000256" key="5">
    <source>
        <dbReference type="ARBA" id="ARBA00022801"/>
    </source>
</evidence>
<keyword evidence="3" id="KW-0540">Nuclease</keyword>
<keyword evidence="1" id="KW-0808">Transferase</keyword>
<sequence length="496" mass="55748">MRYALIKFRVYLLGEQTFAVYTDHASLRTAMKPPHLSQRMARWLSFFAEYNFAVHYKPGKNNILADSLSRRPDYDPRVVLGRQVIDDEDDSEEHCAVCAASGINLTSVSPKMDLRDAIAAAYADDAVYANILVYLSSPSDETLEALSRNTRNQIDRYHLDGDLLCYNIDRFDALRVVVPNDDDLRARIMHEFHDSPMGAHLGREKTFAAVSRDFYWPRMYKWIRKWVRTCEPCQRVKPFKSSQAPLHPLLIATEAWRSVSMDFVFGFPPDADGRNGVLVFVNRFTKMVHLTPVSDTVTAAETAAHFVDCAFRHHGLPELIVSDRDPRFTCILPEASDSIGRSCHTTTAGVNHTRHHRHPFSAALGTDGSPPVAFRYLTDDSSVPLQLGYKAQDLICVGLPHCINFVPNEDMHIEDAEVDTEGIQYSHPSQTIGSTIMHANQIVAVGDSAFVPIRDPETGKDAIMEIHVADKKLASTGAWLVKPFDLGSVRRIAFFN</sequence>
<dbReference type="Gene3D" id="1.10.340.70">
    <property type="match status" value="1"/>
</dbReference>
<dbReference type="GO" id="GO:0004519">
    <property type="term" value="F:endonuclease activity"/>
    <property type="evidence" value="ECO:0007669"/>
    <property type="project" value="UniProtKB-KW"/>
</dbReference>
<dbReference type="FunFam" id="1.10.340.70:FF:000001">
    <property type="entry name" value="Retrovirus-related Pol polyprotein from transposon gypsy-like Protein"/>
    <property type="match status" value="1"/>
</dbReference>
<proteinExistence type="predicted"/>
<dbReference type="Gene3D" id="3.30.420.10">
    <property type="entry name" value="Ribonuclease H-like superfamily/Ribonuclease H"/>
    <property type="match status" value="1"/>
</dbReference>
<dbReference type="Pfam" id="PF17921">
    <property type="entry name" value="Integrase_H2C2"/>
    <property type="match status" value="1"/>
</dbReference>
<keyword evidence="4" id="KW-0255">Endonuclease</keyword>
<evidence type="ECO:0000256" key="1">
    <source>
        <dbReference type="ARBA" id="ARBA00022679"/>
    </source>
</evidence>
<protein>
    <submittedName>
        <fullName evidence="9">Unnamed protein product</fullName>
    </submittedName>
</protein>
<dbReference type="AlphaFoldDB" id="A0A9W6Y8K1"/>
<accession>A0A9W6Y8K1</accession>
<evidence type="ECO:0000259" key="7">
    <source>
        <dbReference type="Pfam" id="PF17917"/>
    </source>
</evidence>
<name>A0A9W6Y8K1_9STRA</name>
<evidence type="ECO:0000313" key="10">
    <source>
        <dbReference type="Proteomes" id="UP001165121"/>
    </source>
</evidence>
<evidence type="ECO:0000313" key="9">
    <source>
        <dbReference type="EMBL" id="GMF55270.1"/>
    </source>
</evidence>
<keyword evidence="2" id="KW-0548">Nucleotidyltransferase</keyword>
<dbReference type="InterPro" id="IPR036397">
    <property type="entry name" value="RNaseH_sf"/>
</dbReference>
<comment type="caution">
    <text evidence="9">The sequence shown here is derived from an EMBL/GenBank/DDBJ whole genome shotgun (WGS) entry which is preliminary data.</text>
</comment>
<gene>
    <name evidence="9" type="ORF">Pfra01_002325000</name>
</gene>
<dbReference type="Pfam" id="PF17917">
    <property type="entry name" value="RT_RNaseH"/>
    <property type="match status" value="1"/>
</dbReference>
<dbReference type="SUPFAM" id="SSF53098">
    <property type="entry name" value="Ribonuclease H-like"/>
    <property type="match status" value="1"/>
</dbReference>
<evidence type="ECO:0000256" key="4">
    <source>
        <dbReference type="ARBA" id="ARBA00022759"/>
    </source>
</evidence>
<organism evidence="9 10">
    <name type="scientific">Phytophthora fragariaefolia</name>
    <dbReference type="NCBI Taxonomy" id="1490495"/>
    <lineage>
        <taxon>Eukaryota</taxon>
        <taxon>Sar</taxon>
        <taxon>Stramenopiles</taxon>
        <taxon>Oomycota</taxon>
        <taxon>Peronosporomycetes</taxon>
        <taxon>Peronosporales</taxon>
        <taxon>Peronosporaceae</taxon>
        <taxon>Phytophthora</taxon>
    </lineage>
</organism>
<evidence type="ECO:0000256" key="6">
    <source>
        <dbReference type="ARBA" id="ARBA00022918"/>
    </source>
</evidence>
<keyword evidence="6" id="KW-0695">RNA-directed DNA polymerase</keyword>
<evidence type="ECO:0000259" key="8">
    <source>
        <dbReference type="Pfam" id="PF17921"/>
    </source>
</evidence>
<reference evidence="9" key="1">
    <citation type="submission" date="2023-04" db="EMBL/GenBank/DDBJ databases">
        <title>Phytophthora fragariaefolia NBRC 109709.</title>
        <authorList>
            <person name="Ichikawa N."/>
            <person name="Sato H."/>
            <person name="Tonouchi N."/>
        </authorList>
    </citation>
    <scope>NUCLEOTIDE SEQUENCE</scope>
    <source>
        <strain evidence="9">NBRC 109709</strain>
    </source>
</reference>
<keyword evidence="10" id="KW-1185">Reference proteome</keyword>
<feature type="domain" description="Reverse transcriptase RNase H-like" evidence="7">
    <location>
        <begin position="3"/>
        <end position="50"/>
    </location>
</feature>